<feature type="domain" description="DNL-type" evidence="6">
    <location>
        <begin position="20"/>
        <end position="106"/>
    </location>
</feature>
<dbReference type="GO" id="GO:0005739">
    <property type="term" value="C:mitochondrion"/>
    <property type="evidence" value="ECO:0007669"/>
    <property type="project" value="TreeGrafter"/>
</dbReference>
<feature type="non-terminal residue" evidence="7">
    <location>
        <position position="1"/>
    </location>
</feature>
<dbReference type="InterPro" id="IPR007853">
    <property type="entry name" value="Znf_DNL-typ"/>
</dbReference>
<feature type="region of interest" description="Disordered" evidence="5">
    <location>
        <begin position="1"/>
        <end position="21"/>
    </location>
</feature>
<evidence type="ECO:0000256" key="4">
    <source>
        <dbReference type="PROSITE-ProRule" id="PRU00834"/>
    </source>
</evidence>
<dbReference type="EMBL" id="MU006002">
    <property type="protein sequence ID" value="KAF2858819.1"/>
    <property type="molecule type" value="Genomic_DNA"/>
</dbReference>
<dbReference type="PANTHER" id="PTHR20922">
    <property type="entry name" value="DNL-TYPE ZINC FINGER PROTEIN"/>
    <property type="match status" value="1"/>
</dbReference>
<dbReference type="InterPro" id="IPR024158">
    <property type="entry name" value="Mt_import_TIM15"/>
</dbReference>
<keyword evidence="2 4" id="KW-0863">Zinc-finger</keyword>
<feature type="compositionally biased region" description="Polar residues" evidence="5">
    <location>
        <begin position="1"/>
        <end position="15"/>
    </location>
</feature>
<sequence length="106" mass="12028">PLTDSPQSVPQSSQEALDKADTPSYDLSFTCRRCSERSKHRITKQAYHHGSVLVTCPGCKNRHVITDHLKIFSEKGTTLEEIMKEKGEILRKARIGPDGDVEFWEE</sequence>
<keyword evidence="3" id="KW-0862">Zinc</keyword>
<evidence type="ECO:0000313" key="8">
    <source>
        <dbReference type="Proteomes" id="UP000799421"/>
    </source>
</evidence>
<evidence type="ECO:0000313" key="7">
    <source>
        <dbReference type="EMBL" id="KAF2858819.1"/>
    </source>
</evidence>
<dbReference type="GO" id="GO:0051087">
    <property type="term" value="F:protein-folding chaperone binding"/>
    <property type="evidence" value="ECO:0007669"/>
    <property type="project" value="TreeGrafter"/>
</dbReference>
<dbReference type="PROSITE" id="PS51501">
    <property type="entry name" value="ZF_DNL"/>
    <property type="match status" value="1"/>
</dbReference>
<evidence type="ECO:0000256" key="2">
    <source>
        <dbReference type="ARBA" id="ARBA00022771"/>
    </source>
</evidence>
<evidence type="ECO:0000259" key="6">
    <source>
        <dbReference type="PROSITE" id="PS51501"/>
    </source>
</evidence>
<evidence type="ECO:0000256" key="3">
    <source>
        <dbReference type="ARBA" id="ARBA00022833"/>
    </source>
</evidence>
<name>A0A6A7BVQ5_9PEZI</name>
<gene>
    <name evidence="7" type="ORF">K470DRAFT_201977</name>
</gene>
<dbReference type="Proteomes" id="UP000799421">
    <property type="component" value="Unassembled WGS sequence"/>
</dbReference>
<dbReference type="GO" id="GO:0008270">
    <property type="term" value="F:zinc ion binding"/>
    <property type="evidence" value="ECO:0007669"/>
    <property type="project" value="UniProtKB-KW"/>
</dbReference>
<dbReference type="OrthoDB" id="512667at2759"/>
<dbReference type="GO" id="GO:0030150">
    <property type="term" value="P:protein import into mitochondrial matrix"/>
    <property type="evidence" value="ECO:0007669"/>
    <property type="project" value="TreeGrafter"/>
</dbReference>
<accession>A0A6A7BVQ5</accession>
<feature type="non-terminal residue" evidence="7">
    <location>
        <position position="106"/>
    </location>
</feature>
<reference evidence="7" key="1">
    <citation type="journal article" date="2020" name="Stud. Mycol.">
        <title>101 Dothideomycetes genomes: a test case for predicting lifestyles and emergence of pathogens.</title>
        <authorList>
            <person name="Haridas S."/>
            <person name="Albert R."/>
            <person name="Binder M."/>
            <person name="Bloem J."/>
            <person name="Labutti K."/>
            <person name="Salamov A."/>
            <person name="Andreopoulos B."/>
            <person name="Baker S."/>
            <person name="Barry K."/>
            <person name="Bills G."/>
            <person name="Bluhm B."/>
            <person name="Cannon C."/>
            <person name="Castanera R."/>
            <person name="Culley D."/>
            <person name="Daum C."/>
            <person name="Ezra D."/>
            <person name="Gonzalez J."/>
            <person name="Henrissat B."/>
            <person name="Kuo A."/>
            <person name="Liang C."/>
            <person name="Lipzen A."/>
            <person name="Lutzoni F."/>
            <person name="Magnuson J."/>
            <person name="Mondo S."/>
            <person name="Nolan M."/>
            <person name="Ohm R."/>
            <person name="Pangilinan J."/>
            <person name="Park H.-J."/>
            <person name="Ramirez L."/>
            <person name="Alfaro M."/>
            <person name="Sun H."/>
            <person name="Tritt A."/>
            <person name="Yoshinaga Y."/>
            <person name="Zwiers L.-H."/>
            <person name="Turgeon B."/>
            <person name="Goodwin S."/>
            <person name="Spatafora J."/>
            <person name="Crous P."/>
            <person name="Grigoriev I."/>
        </authorList>
    </citation>
    <scope>NUCLEOTIDE SEQUENCE</scope>
    <source>
        <strain evidence="7">CBS 480.64</strain>
    </source>
</reference>
<evidence type="ECO:0000256" key="5">
    <source>
        <dbReference type="SAM" id="MobiDB-lite"/>
    </source>
</evidence>
<dbReference type="Pfam" id="PF05180">
    <property type="entry name" value="zf-DNL"/>
    <property type="match status" value="1"/>
</dbReference>
<keyword evidence="8" id="KW-1185">Reference proteome</keyword>
<protein>
    <submittedName>
        <fullName evidence="7">Zf-DNL-domain-containing protein</fullName>
    </submittedName>
</protein>
<dbReference type="AlphaFoldDB" id="A0A6A7BVQ5"/>
<keyword evidence="1" id="KW-0479">Metal-binding</keyword>
<organism evidence="7 8">
    <name type="scientific">Piedraia hortae CBS 480.64</name>
    <dbReference type="NCBI Taxonomy" id="1314780"/>
    <lineage>
        <taxon>Eukaryota</taxon>
        <taxon>Fungi</taxon>
        <taxon>Dikarya</taxon>
        <taxon>Ascomycota</taxon>
        <taxon>Pezizomycotina</taxon>
        <taxon>Dothideomycetes</taxon>
        <taxon>Dothideomycetidae</taxon>
        <taxon>Capnodiales</taxon>
        <taxon>Piedraiaceae</taxon>
        <taxon>Piedraia</taxon>
    </lineage>
</organism>
<dbReference type="GO" id="GO:0006457">
    <property type="term" value="P:protein folding"/>
    <property type="evidence" value="ECO:0007669"/>
    <property type="project" value="TreeGrafter"/>
</dbReference>
<proteinExistence type="predicted"/>
<dbReference type="GO" id="GO:0050821">
    <property type="term" value="P:protein stabilization"/>
    <property type="evidence" value="ECO:0007669"/>
    <property type="project" value="TreeGrafter"/>
</dbReference>
<evidence type="ECO:0000256" key="1">
    <source>
        <dbReference type="ARBA" id="ARBA00022723"/>
    </source>
</evidence>
<dbReference type="PANTHER" id="PTHR20922:SF13">
    <property type="entry name" value="DNL-TYPE ZINC FINGER PROTEIN"/>
    <property type="match status" value="1"/>
</dbReference>